<dbReference type="Gene3D" id="3.40.50.1000">
    <property type="entry name" value="HAD superfamily/HAD-like"/>
    <property type="match status" value="2"/>
</dbReference>
<dbReference type="GO" id="GO:0016791">
    <property type="term" value="F:phosphatase activity"/>
    <property type="evidence" value="ECO:0007669"/>
    <property type="project" value="TreeGrafter"/>
</dbReference>
<accession>A0A212IU74</accession>
<proteinExistence type="predicted"/>
<sequence length="256" mass="28919">MDIAKKRCFVFDLDGTVYMGDKPIAGTVDFIRRNLQRFDIHFLTNNTSKNLNDYVTKLRGMGIDMDLPRMLSPLIPLADRLESEGIAEIYPVGNANFLAYLRERLPNLRFGTSEACSLVVVGYDTELTYQKLAESCLLLQRPDVRFWATHPDDVCPSPRGPLPDTGSFLALYEKAVKRRPELIFGKPSTLIVEPLLARYRPEEMVMVGDRLYTDKVMAENAGMDFILVLSGESTREDLPGLDRQPTLVLDDLGQLQ</sequence>
<gene>
    <name evidence="1" type="ORF">KL86DPRO_10082</name>
</gene>
<dbReference type="Pfam" id="PF13242">
    <property type="entry name" value="Hydrolase_like"/>
    <property type="match status" value="1"/>
</dbReference>
<dbReference type="Pfam" id="PF13344">
    <property type="entry name" value="Hydrolase_6"/>
    <property type="match status" value="1"/>
</dbReference>
<dbReference type="AlphaFoldDB" id="A0A212IU74"/>
<dbReference type="PANTHER" id="PTHR19288:SF46">
    <property type="entry name" value="HALOACID DEHALOGENASE-LIKE HYDROLASE DOMAIN-CONTAINING PROTEIN 2"/>
    <property type="match status" value="1"/>
</dbReference>
<evidence type="ECO:0000313" key="1">
    <source>
        <dbReference type="EMBL" id="SBV90760.1"/>
    </source>
</evidence>
<reference evidence="1" key="1">
    <citation type="submission" date="2016-04" db="EMBL/GenBank/DDBJ databases">
        <authorList>
            <person name="Evans L.H."/>
            <person name="Alamgir A."/>
            <person name="Owens N."/>
            <person name="Weber N.D."/>
            <person name="Virtaneva K."/>
            <person name="Barbian K."/>
            <person name="Babar A."/>
            <person name="Rosenke K."/>
        </authorList>
    </citation>
    <scope>NUCLEOTIDE SEQUENCE</scope>
    <source>
        <strain evidence="1">86</strain>
    </source>
</reference>
<dbReference type="GO" id="GO:0005737">
    <property type="term" value="C:cytoplasm"/>
    <property type="evidence" value="ECO:0007669"/>
    <property type="project" value="TreeGrafter"/>
</dbReference>
<dbReference type="NCBIfam" id="TIGR01460">
    <property type="entry name" value="HAD-SF-IIA"/>
    <property type="match status" value="1"/>
</dbReference>
<dbReference type="EMBL" id="FLUQ01000001">
    <property type="protein sequence ID" value="SBV90760.1"/>
    <property type="molecule type" value="Genomic_DNA"/>
</dbReference>
<dbReference type="InterPro" id="IPR023214">
    <property type="entry name" value="HAD_sf"/>
</dbReference>
<dbReference type="SUPFAM" id="SSF56784">
    <property type="entry name" value="HAD-like"/>
    <property type="match status" value="1"/>
</dbReference>
<dbReference type="PANTHER" id="PTHR19288">
    <property type="entry name" value="4-NITROPHENYLPHOSPHATASE-RELATED"/>
    <property type="match status" value="1"/>
</dbReference>
<dbReference type="InterPro" id="IPR036412">
    <property type="entry name" value="HAD-like_sf"/>
</dbReference>
<keyword evidence="1" id="KW-0378">Hydrolase</keyword>
<name>A0A212IU74_9DELT</name>
<protein>
    <submittedName>
        <fullName evidence="1">HAD-superfamily hydrolase, subfamily IIA</fullName>
    </submittedName>
</protein>
<organism evidence="1">
    <name type="scientific">uncultured delta proteobacterium</name>
    <dbReference type="NCBI Taxonomy" id="34034"/>
    <lineage>
        <taxon>Bacteria</taxon>
        <taxon>Deltaproteobacteria</taxon>
        <taxon>environmental samples</taxon>
    </lineage>
</organism>
<dbReference type="InterPro" id="IPR006357">
    <property type="entry name" value="HAD-SF_hydro_IIA"/>
</dbReference>